<evidence type="ECO:0000313" key="3">
    <source>
        <dbReference type="Proteomes" id="UP000184292"/>
    </source>
</evidence>
<sequence length="237" mass="25232">MTRRIGTRPARAKGRSAPGIAALVLALAAAGPAPAQDRAPLRPEIRPATLTVATLEAARAAEAEAGAREEAAGTGIAAPPIRPTEVTPVAAPGGPVVGPETNLPLPRFVSLKTSEANVRRGPSLSHRIDWVFLRRDMPLQIVAEYGHWRRVVDREGLGGWVHYSLLSGVRTVIVDRDMLPLLARPEEGAPAAAQVQLGVVARIEECQPDWCRIAAGGYRGWVPKEALWGVGADEILE</sequence>
<dbReference type="Pfam" id="PF06347">
    <property type="entry name" value="SH3_4"/>
    <property type="match status" value="2"/>
</dbReference>
<keyword evidence="1" id="KW-0732">Signal</keyword>
<dbReference type="EMBL" id="FQYO01000002">
    <property type="protein sequence ID" value="SHI55365.1"/>
    <property type="molecule type" value="Genomic_DNA"/>
</dbReference>
<accession>A0A1M6C2U5</accession>
<dbReference type="STRING" id="1447782.SAMN05444417_0978"/>
<dbReference type="Gene3D" id="2.30.30.40">
    <property type="entry name" value="SH3 Domains"/>
    <property type="match status" value="1"/>
</dbReference>
<dbReference type="InterPro" id="IPR010466">
    <property type="entry name" value="DUF1058"/>
</dbReference>
<proteinExistence type="predicted"/>
<feature type="chain" id="PRO_5012454916" evidence="1">
    <location>
        <begin position="36"/>
        <end position="237"/>
    </location>
</feature>
<dbReference type="AlphaFoldDB" id="A0A1M6C2U5"/>
<protein>
    <submittedName>
        <fullName evidence="2">SH3-like domain-containing protein</fullName>
    </submittedName>
</protein>
<feature type="signal peptide" evidence="1">
    <location>
        <begin position="1"/>
        <end position="35"/>
    </location>
</feature>
<keyword evidence="3" id="KW-1185">Reference proteome</keyword>
<gene>
    <name evidence="2" type="ORF">SAMN05444417_0978</name>
</gene>
<dbReference type="OrthoDB" id="9810773at2"/>
<dbReference type="Proteomes" id="UP000184292">
    <property type="component" value="Unassembled WGS sequence"/>
</dbReference>
<evidence type="ECO:0000313" key="2">
    <source>
        <dbReference type="EMBL" id="SHI55365.1"/>
    </source>
</evidence>
<reference evidence="2 3" key="1">
    <citation type="submission" date="2016-11" db="EMBL/GenBank/DDBJ databases">
        <authorList>
            <person name="Jaros S."/>
            <person name="Januszkiewicz K."/>
            <person name="Wedrychowicz H."/>
        </authorList>
    </citation>
    <scope>NUCLEOTIDE SEQUENCE [LARGE SCALE GENOMIC DNA]</scope>
    <source>
        <strain evidence="2 3">DSM 100565</strain>
    </source>
</reference>
<organism evidence="2 3">
    <name type="scientific">Wenxinia saemankumensis</name>
    <dbReference type="NCBI Taxonomy" id="1447782"/>
    <lineage>
        <taxon>Bacteria</taxon>
        <taxon>Pseudomonadati</taxon>
        <taxon>Pseudomonadota</taxon>
        <taxon>Alphaproteobacteria</taxon>
        <taxon>Rhodobacterales</taxon>
        <taxon>Roseobacteraceae</taxon>
        <taxon>Wenxinia</taxon>
    </lineage>
</organism>
<name>A0A1M6C2U5_9RHOB</name>
<evidence type="ECO:0000256" key="1">
    <source>
        <dbReference type="SAM" id="SignalP"/>
    </source>
</evidence>